<dbReference type="OrthoDB" id="9803892at2"/>
<gene>
    <name evidence="8" type="ORF">SAMN05421693_1091</name>
</gene>
<keyword evidence="6" id="KW-0521">NADP</keyword>
<dbReference type="Gene3D" id="3.90.25.10">
    <property type="entry name" value="UDP-galactose 4-epimerase, domain 1"/>
    <property type="match status" value="1"/>
</dbReference>
<evidence type="ECO:0000313" key="8">
    <source>
        <dbReference type="EMBL" id="SEP87894.1"/>
    </source>
</evidence>
<evidence type="ECO:0000256" key="3">
    <source>
        <dbReference type="ARBA" id="ARBA00012929"/>
    </source>
</evidence>
<comment type="cofactor">
    <cofactor evidence="6">
        <name>Mg(2+)</name>
        <dbReference type="ChEBI" id="CHEBI:18420"/>
    </cofactor>
    <text evidence="6">Binds 1 Mg(2+) ion per monomer.</text>
</comment>
<dbReference type="RefSeq" id="WP_090205213.1">
    <property type="nucleotide sequence ID" value="NZ_FOFO01000009.1"/>
</dbReference>
<dbReference type="SUPFAM" id="SSF51735">
    <property type="entry name" value="NAD(P)-binding Rossmann-fold domains"/>
    <property type="match status" value="1"/>
</dbReference>
<keyword evidence="9" id="KW-1185">Reference proteome</keyword>
<dbReference type="InterPro" id="IPR029903">
    <property type="entry name" value="RmlD-like-bd"/>
</dbReference>
<evidence type="ECO:0000256" key="4">
    <source>
        <dbReference type="ARBA" id="ARBA00017099"/>
    </source>
</evidence>
<dbReference type="InterPro" id="IPR005913">
    <property type="entry name" value="dTDP_dehydrorham_reduct"/>
</dbReference>
<comment type="catalytic activity">
    <reaction evidence="5 6">
        <text>dTDP-beta-L-rhamnose + NADP(+) = dTDP-4-dehydro-beta-L-rhamnose + NADPH + H(+)</text>
        <dbReference type="Rhea" id="RHEA:21796"/>
        <dbReference type="ChEBI" id="CHEBI:15378"/>
        <dbReference type="ChEBI" id="CHEBI:57510"/>
        <dbReference type="ChEBI" id="CHEBI:57783"/>
        <dbReference type="ChEBI" id="CHEBI:58349"/>
        <dbReference type="ChEBI" id="CHEBI:62830"/>
        <dbReference type="EC" id="1.1.1.133"/>
    </reaction>
</comment>
<evidence type="ECO:0000256" key="6">
    <source>
        <dbReference type="RuleBase" id="RU364082"/>
    </source>
</evidence>
<dbReference type="Pfam" id="PF04321">
    <property type="entry name" value="RmlD_sub_bind"/>
    <property type="match status" value="1"/>
</dbReference>
<dbReference type="AlphaFoldDB" id="A0A1H9BFZ7"/>
<sequence>MNILILGATGQVGFELLRTLSPLGALIAPTRAQLDLSSPDAVAGVLRTIRPALIVNAAAWTGVDAAETQQEAAFRLNAELPEQLAHFANVAGIPLIHYSSDYVYPGDGESPWQEDSATGPLSVYGASKLAGDQAVMASGAGYLIFRTSWVYGARGNNFMRTMLRLGQERDHLNVVHDQIGAPTPARLIAQVTALAVYRQQLGQGIEGLYHLAPHGETSWHGFACEIFRRAQTLGMVLTLTPEQVTAIPGKHYPTPAKRPNNSRLCVNKLEADLGIQLPHWEPQLQLTLMECLSAERLSTTPD</sequence>
<accession>A0A1H9BFZ7</accession>
<protein>
    <recommendedName>
        <fullName evidence="4 6">dTDP-4-dehydrorhamnose reductase</fullName>
        <ecNumber evidence="3 6">1.1.1.133</ecNumber>
    </recommendedName>
</protein>
<dbReference type="PANTHER" id="PTHR10491">
    <property type="entry name" value="DTDP-4-DEHYDRORHAMNOSE REDUCTASE"/>
    <property type="match status" value="1"/>
</dbReference>
<comment type="similarity">
    <text evidence="2 6">Belongs to the dTDP-4-dehydrorhamnose reductase family.</text>
</comment>
<dbReference type="STRING" id="867345.SAMN05421693_1091"/>
<organism evidence="8 9">
    <name type="scientific">Ectothiorhodospira magna</name>
    <dbReference type="NCBI Taxonomy" id="867345"/>
    <lineage>
        <taxon>Bacteria</taxon>
        <taxon>Pseudomonadati</taxon>
        <taxon>Pseudomonadota</taxon>
        <taxon>Gammaproteobacteria</taxon>
        <taxon>Chromatiales</taxon>
        <taxon>Ectothiorhodospiraceae</taxon>
        <taxon>Ectothiorhodospira</taxon>
    </lineage>
</organism>
<dbReference type="PANTHER" id="PTHR10491:SF4">
    <property type="entry name" value="METHIONINE ADENOSYLTRANSFERASE 2 SUBUNIT BETA"/>
    <property type="match status" value="1"/>
</dbReference>
<comment type="pathway">
    <text evidence="1 6">Carbohydrate biosynthesis; dTDP-L-rhamnose biosynthesis.</text>
</comment>
<dbReference type="UniPathway" id="UPA00124"/>
<dbReference type="CDD" id="cd05254">
    <property type="entry name" value="dTDP_HR_like_SDR_e"/>
    <property type="match status" value="1"/>
</dbReference>
<dbReference type="InterPro" id="IPR036291">
    <property type="entry name" value="NAD(P)-bd_dom_sf"/>
</dbReference>
<comment type="function">
    <text evidence="6">Catalyzes the reduction of dTDP-6-deoxy-L-lyxo-4-hexulose to yield dTDP-L-rhamnose.</text>
</comment>
<dbReference type="NCBIfam" id="NF007440">
    <property type="entry name" value="PRK09987.1"/>
    <property type="match status" value="1"/>
</dbReference>
<evidence type="ECO:0000256" key="1">
    <source>
        <dbReference type="ARBA" id="ARBA00004781"/>
    </source>
</evidence>
<name>A0A1H9BFZ7_9GAMM</name>
<dbReference type="GO" id="GO:0019305">
    <property type="term" value="P:dTDP-rhamnose biosynthetic process"/>
    <property type="evidence" value="ECO:0007669"/>
    <property type="project" value="UniProtKB-UniPathway"/>
</dbReference>
<reference evidence="8 9" key="1">
    <citation type="submission" date="2016-10" db="EMBL/GenBank/DDBJ databases">
        <authorList>
            <person name="de Groot N.N."/>
        </authorList>
    </citation>
    <scope>NUCLEOTIDE SEQUENCE [LARGE SCALE GENOMIC DNA]</scope>
    <source>
        <strain evidence="8 9">B7-7</strain>
    </source>
</reference>
<dbReference type="EC" id="1.1.1.133" evidence="3 6"/>
<dbReference type="Gene3D" id="3.40.50.720">
    <property type="entry name" value="NAD(P)-binding Rossmann-like Domain"/>
    <property type="match status" value="1"/>
</dbReference>
<evidence type="ECO:0000259" key="7">
    <source>
        <dbReference type="Pfam" id="PF04321"/>
    </source>
</evidence>
<dbReference type="GO" id="GO:0008831">
    <property type="term" value="F:dTDP-4-dehydrorhamnose reductase activity"/>
    <property type="evidence" value="ECO:0007669"/>
    <property type="project" value="UniProtKB-EC"/>
</dbReference>
<proteinExistence type="inferred from homology"/>
<evidence type="ECO:0000256" key="2">
    <source>
        <dbReference type="ARBA" id="ARBA00010944"/>
    </source>
</evidence>
<dbReference type="Proteomes" id="UP000199496">
    <property type="component" value="Unassembled WGS sequence"/>
</dbReference>
<evidence type="ECO:0000256" key="5">
    <source>
        <dbReference type="ARBA" id="ARBA00048200"/>
    </source>
</evidence>
<feature type="domain" description="RmlD-like substrate binding" evidence="7">
    <location>
        <begin position="1"/>
        <end position="290"/>
    </location>
</feature>
<dbReference type="GO" id="GO:0005829">
    <property type="term" value="C:cytosol"/>
    <property type="evidence" value="ECO:0007669"/>
    <property type="project" value="TreeGrafter"/>
</dbReference>
<dbReference type="GO" id="GO:0009243">
    <property type="term" value="P:O antigen biosynthetic process"/>
    <property type="evidence" value="ECO:0007669"/>
    <property type="project" value="UniProtKB-UniPathway"/>
</dbReference>
<dbReference type="NCBIfam" id="TIGR01214">
    <property type="entry name" value="rmlD"/>
    <property type="match status" value="1"/>
</dbReference>
<keyword evidence="6" id="KW-0560">Oxidoreductase</keyword>
<evidence type="ECO:0000313" key="9">
    <source>
        <dbReference type="Proteomes" id="UP000199496"/>
    </source>
</evidence>
<dbReference type="UniPathway" id="UPA00281"/>
<dbReference type="EMBL" id="FOFO01000009">
    <property type="protein sequence ID" value="SEP87894.1"/>
    <property type="molecule type" value="Genomic_DNA"/>
</dbReference>